<keyword evidence="11" id="KW-1185">Reference proteome</keyword>
<dbReference type="PRINTS" id="PR00344">
    <property type="entry name" value="BCTRLSENSOR"/>
</dbReference>
<feature type="modified residue" description="4-aspartylphosphate" evidence="6">
    <location>
        <position position="843"/>
    </location>
</feature>
<name>A0AAQ3M843_9PEZI</name>
<feature type="region of interest" description="Disordered" evidence="7">
    <location>
        <begin position="445"/>
        <end position="479"/>
    </location>
</feature>
<dbReference type="InterPro" id="IPR004358">
    <property type="entry name" value="Sig_transdc_His_kin-like_C"/>
</dbReference>
<dbReference type="CDD" id="cd00075">
    <property type="entry name" value="HATPase"/>
    <property type="match status" value="1"/>
</dbReference>
<protein>
    <recommendedName>
        <fullName evidence="2">histidine kinase</fullName>
        <ecNumber evidence="2">2.7.13.3</ecNumber>
    </recommendedName>
</protein>
<sequence>MLHASSPRPSHPPEVTTTITNASAKDVALVERSSICLPKMGSDSTLHHGDDMFNEHIARFFAAPENNALEEVVNLKQQSQGLPNDEFFSHVTEKIAKIVGADMSFIMKRVLVDEQNAAIEMPPHGDPGSCMMAAAFYYQTDDGTKQTMQDCKFHAYSCPCAFMRHDKVFLIPERFNEFITNNPNTLPFPAEAYLALPLSADEKCFGHFGCMWSSEAAAKRTLSWAFIEMLMHSLEDMIIERISEGANLNPKPKLPRDRSRIIPHEAITAAQSLRPYAGSLSHELRTPMQGVVGMLDVMYATVQETAESLQDPKLRKVFDSLRDSIEVVQDSSRRAVEAADNVVHAYDMNMIVPEQTIEFTPEVSNETAIQNPSAASPEPRSEISVTNSNLPLVRAGTNKRRWDADLTSTTQYLETSGTKFQKIDGAYAIWSRNSRMKMEEVRDTEPLEAHNTTEELGGSYQPPTSAASSSTPCTTRAVAPGLRHTRMRDVFKHVIDEGLKLGGRPDTMLASETTHGESVEVRSRGSDGHVSSKIIDWSVDPSVPEKLFIDEKDLSKLVSCVFLNALKFADQQDGRISIHAEAKSRNRYIVITIKDNGPGIPSAFLPKLFKPFSQENRSITRQSDGLGLGLLVGKGIARKLGGDLTITKAETEGPEHGSEFEIKVPLLDGETITRASSPFGSPRPRASTLSKVDIPQSPIVACADEVASPTRLAAALHAAVNNGPLHHDQNRSTSSTPPSVSLEDKLGISAAVRDITSYPATTQKIPRGRKPVSTTKVDRELATKYPLSILVAEDNKINRRLLVSMLNKLGYKDVHEAHDGSEAVRQMKLARRKGHRIDVILMDLWMPLMDGYEATEQILHSLDVKSDIPPTVLAVTADVTEDALERAAQVGMTGFMTKPYKMLDLQRLITEYCA</sequence>
<evidence type="ECO:0000259" key="9">
    <source>
        <dbReference type="PROSITE" id="PS50110"/>
    </source>
</evidence>
<evidence type="ECO:0000256" key="3">
    <source>
        <dbReference type="ARBA" id="ARBA00022553"/>
    </source>
</evidence>
<dbReference type="Pfam" id="PF02518">
    <property type="entry name" value="HATPase_c"/>
    <property type="match status" value="1"/>
</dbReference>
<reference evidence="10 11" key="1">
    <citation type="submission" date="2023-11" db="EMBL/GenBank/DDBJ databases">
        <title>An acidophilic fungus is an integral part of prey digestion in a carnivorous sundew plant.</title>
        <authorList>
            <person name="Tsai I.J."/>
        </authorList>
    </citation>
    <scope>NUCLEOTIDE SEQUENCE [LARGE SCALE GENOMIC DNA]</scope>
    <source>
        <strain evidence="10">169a</strain>
    </source>
</reference>
<evidence type="ECO:0000256" key="5">
    <source>
        <dbReference type="ARBA" id="ARBA00022777"/>
    </source>
</evidence>
<dbReference type="InterPro" id="IPR003594">
    <property type="entry name" value="HATPase_dom"/>
</dbReference>
<dbReference type="FunFam" id="1.10.287.130:FF:000100">
    <property type="entry name" value="Sensor histidine kinase/response regulator"/>
    <property type="match status" value="1"/>
</dbReference>
<dbReference type="SMART" id="SM00448">
    <property type="entry name" value="REC"/>
    <property type="match status" value="1"/>
</dbReference>
<gene>
    <name evidence="10" type="ORF">R9X50_00591400</name>
</gene>
<keyword evidence="4" id="KW-0808">Transferase</keyword>
<dbReference type="PROSITE" id="PS50109">
    <property type="entry name" value="HIS_KIN"/>
    <property type="match status" value="1"/>
</dbReference>
<evidence type="ECO:0000259" key="8">
    <source>
        <dbReference type="PROSITE" id="PS50109"/>
    </source>
</evidence>
<evidence type="ECO:0000256" key="1">
    <source>
        <dbReference type="ARBA" id="ARBA00000085"/>
    </source>
</evidence>
<feature type="domain" description="Response regulatory" evidence="9">
    <location>
        <begin position="788"/>
        <end position="913"/>
    </location>
</feature>
<evidence type="ECO:0000313" key="11">
    <source>
        <dbReference type="Proteomes" id="UP001303373"/>
    </source>
</evidence>
<dbReference type="CDD" id="cd17546">
    <property type="entry name" value="REC_hyHK_CKI1_RcsC-like"/>
    <property type="match status" value="1"/>
</dbReference>
<dbReference type="InterPro" id="IPR036097">
    <property type="entry name" value="HisK_dim/P_sf"/>
</dbReference>
<dbReference type="Gene3D" id="3.30.565.10">
    <property type="entry name" value="Histidine kinase-like ATPase, C-terminal domain"/>
    <property type="match status" value="1"/>
</dbReference>
<dbReference type="CDD" id="cd00082">
    <property type="entry name" value="HisKA"/>
    <property type="match status" value="1"/>
</dbReference>
<feature type="region of interest" description="Disordered" evidence="7">
    <location>
        <begin position="366"/>
        <end position="389"/>
    </location>
</feature>
<dbReference type="EMBL" id="CP138588">
    <property type="protein sequence ID" value="WPH03040.1"/>
    <property type="molecule type" value="Genomic_DNA"/>
</dbReference>
<dbReference type="Gene3D" id="3.40.50.2300">
    <property type="match status" value="1"/>
</dbReference>
<dbReference type="SMART" id="SM00387">
    <property type="entry name" value="HATPase_c"/>
    <property type="match status" value="1"/>
</dbReference>
<accession>A0AAQ3M843</accession>
<dbReference type="SUPFAM" id="SSF47384">
    <property type="entry name" value="Homodimeric domain of signal transducing histidine kinase"/>
    <property type="match status" value="1"/>
</dbReference>
<dbReference type="InterPro" id="IPR001789">
    <property type="entry name" value="Sig_transdc_resp-reg_receiver"/>
</dbReference>
<dbReference type="PANTHER" id="PTHR43047">
    <property type="entry name" value="TWO-COMPONENT HISTIDINE PROTEIN KINASE"/>
    <property type="match status" value="1"/>
</dbReference>
<feature type="region of interest" description="Disordered" evidence="7">
    <location>
        <begin position="723"/>
        <end position="742"/>
    </location>
</feature>
<dbReference type="SUPFAM" id="SSF52172">
    <property type="entry name" value="CheY-like"/>
    <property type="match status" value="1"/>
</dbReference>
<dbReference type="GO" id="GO:0009927">
    <property type="term" value="F:histidine phosphotransfer kinase activity"/>
    <property type="evidence" value="ECO:0007669"/>
    <property type="project" value="TreeGrafter"/>
</dbReference>
<organism evidence="10 11">
    <name type="scientific">Acrodontium crateriforme</name>
    <dbReference type="NCBI Taxonomy" id="150365"/>
    <lineage>
        <taxon>Eukaryota</taxon>
        <taxon>Fungi</taxon>
        <taxon>Dikarya</taxon>
        <taxon>Ascomycota</taxon>
        <taxon>Pezizomycotina</taxon>
        <taxon>Dothideomycetes</taxon>
        <taxon>Dothideomycetidae</taxon>
        <taxon>Mycosphaerellales</taxon>
        <taxon>Teratosphaeriaceae</taxon>
        <taxon>Acrodontium</taxon>
    </lineage>
</organism>
<evidence type="ECO:0000256" key="4">
    <source>
        <dbReference type="ARBA" id="ARBA00022679"/>
    </source>
</evidence>
<dbReference type="InterPro" id="IPR036890">
    <property type="entry name" value="HATPase_C_sf"/>
</dbReference>
<evidence type="ECO:0000313" key="10">
    <source>
        <dbReference type="EMBL" id="WPH03040.1"/>
    </source>
</evidence>
<comment type="catalytic activity">
    <reaction evidence="1">
        <text>ATP + protein L-histidine = ADP + protein N-phospho-L-histidine.</text>
        <dbReference type="EC" id="2.7.13.3"/>
    </reaction>
</comment>
<dbReference type="Gene3D" id="1.10.287.130">
    <property type="match status" value="1"/>
</dbReference>
<feature type="compositionally biased region" description="Low complexity" evidence="7">
    <location>
        <begin position="462"/>
        <end position="477"/>
    </location>
</feature>
<dbReference type="PANTHER" id="PTHR43047:SF2">
    <property type="entry name" value="HISTIDINE KINASE M7"/>
    <property type="match status" value="1"/>
</dbReference>
<evidence type="ECO:0000256" key="6">
    <source>
        <dbReference type="PROSITE-ProRule" id="PRU00169"/>
    </source>
</evidence>
<dbReference type="Pfam" id="PF00072">
    <property type="entry name" value="Response_reg"/>
    <property type="match status" value="1"/>
</dbReference>
<dbReference type="InterPro" id="IPR005467">
    <property type="entry name" value="His_kinase_dom"/>
</dbReference>
<evidence type="ECO:0000256" key="2">
    <source>
        <dbReference type="ARBA" id="ARBA00012438"/>
    </source>
</evidence>
<evidence type="ECO:0000256" key="7">
    <source>
        <dbReference type="SAM" id="MobiDB-lite"/>
    </source>
</evidence>
<dbReference type="AlphaFoldDB" id="A0AAQ3M843"/>
<dbReference type="PROSITE" id="PS50110">
    <property type="entry name" value="RESPONSE_REGULATORY"/>
    <property type="match status" value="1"/>
</dbReference>
<dbReference type="GO" id="GO:0005886">
    <property type="term" value="C:plasma membrane"/>
    <property type="evidence" value="ECO:0007669"/>
    <property type="project" value="TreeGrafter"/>
</dbReference>
<proteinExistence type="predicted"/>
<keyword evidence="3 6" id="KW-0597">Phosphoprotein</keyword>
<keyword evidence="5 10" id="KW-0418">Kinase</keyword>
<dbReference type="SUPFAM" id="SSF55874">
    <property type="entry name" value="ATPase domain of HSP90 chaperone/DNA topoisomerase II/histidine kinase"/>
    <property type="match status" value="1"/>
</dbReference>
<dbReference type="GO" id="GO:0000155">
    <property type="term" value="F:phosphorelay sensor kinase activity"/>
    <property type="evidence" value="ECO:0007669"/>
    <property type="project" value="InterPro"/>
</dbReference>
<feature type="domain" description="Histidine kinase" evidence="8">
    <location>
        <begin position="550"/>
        <end position="668"/>
    </location>
</feature>
<dbReference type="InterPro" id="IPR011006">
    <property type="entry name" value="CheY-like_superfamily"/>
</dbReference>
<dbReference type="InterPro" id="IPR003661">
    <property type="entry name" value="HisK_dim/P_dom"/>
</dbReference>
<dbReference type="EC" id="2.7.13.3" evidence="2"/>
<dbReference type="Proteomes" id="UP001303373">
    <property type="component" value="Chromosome 9"/>
</dbReference>